<dbReference type="SUPFAM" id="SSF48403">
    <property type="entry name" value="Ankyrin repeat"/>
    <property type="match status" value="2"/>
</dbReference>
<feature type="repeat" description="ANK" evidence="3">
    <location>
        <begin position="631"/>
        <end position="663"/>
    </location>
</feature>
<evidence type="ECO:0000259" key="5">
    <source>
        <dbReference type="PROSITE" id="PS50011"/>
    </source>
</evidence>
<reference evidence="6" key="1">
    <citation type="submission" date="2023-02" db="EMBL/GenBank/DDBJ databases">
        <authorList>
            <person name="Palmer J.M."/>
        </authorList>
    </citation>
    <scope>NUCLEOTIDE SEQUENCE</scope>
    <source>
        <strain evidence="6">FW57</strain>
    </source>
</reference>
<dbReference type="Gene3D" id="1.25.40.20">
    <property type="entry name" value="Ankyrin repeat-containing domain"/>
    <property type="match status" value="4"/>
</dbReference>
<feature type="repeat" description="ANK" evidence="3">
    <location>
        <begin position="1089"/>
        <end position="1121"/>
    </location>
</feature>
<dbReference type="PROSITE" id="PS00108">
    <property type="entry name" value="PROTEIN_KINASE_ST"/>
    <property type="match status" value="1"/>
</dbReference>
<proteinExistence type="predicted"/>
<keyword evidence="2 3" id="KW-0040">ANK repeat</keyword>
<dbReference type="InterPro" id="IPR008271">
    <property type="entry name" value="Ser/Thr_kinase_AS"/>
</dbReference>
<dbReference type="EMBL" id="JAHCVI010000004">
    <property type="protein sequence ID" value="KAG7286778.1"/>
    <property type="molecule type" value="Genomic_DNA"/>
</dbReference>
<accession>A0AAD4EWT6</accession>
<dbReference type="InterPro" id="IPR001245">
    <property type="entry name" value="Ser-Thr/Tyr_kinase_cat_dom"/>
</dbReference>
<feature type="compositionally biased region" description="Basic and acidic residues" evidence="4">
    <location>
        <begin position="1366"/>
        <end position="1377"/>
    </location>
</feature>
<dbReference type="PROSITE" id="PS50088">
    <property type="entry name" value="ANK_REPEAT"/>
    <property type="match status" value="5"/>
</dbReference>
<dbReference type="Gene3D" id="1.10.510.10">
    <property type="entry name" value="Transferase(Phosphotransferase) domain 1"/>
    <property type="match status" value="1"/>
</dbReference>
<dbReference type="InterPro" id="IPR036770">
    <property type="entry name" value="Ankyrin_rpt-contain_sf"/>
</dbReference>
<comment type="caution">
    <text evidence="6">The sequence shown here is derived from an EMBL/GenBank/DDBJ whole genome shotgun (WGS) entry which is preliminary data.</text>
</comment>
<feature type="region of interest" description="Disordered" evidence="4">
    <location>
        <begin position="23"/>
        <end position="60"/>
    </location>
</feature>
<evidence type="ECO:0000256" key="4">
    <source>
        <dbReference type="SAM" id="MobiDB-lite"/>
    </source>
</evidence>
<dbReference type="SMART" id="SM00220">
    <property type="entry name" value="S_TKc"/>
    <property type="match status" value="1"/>
</dbReference>
<evidence type="ECO:0000313" key="7">
    <source>
        <dbReference type="Proteomes" id="UP001197093"/>
    </source>
</evidence>
<evidence type="ECO:0000313" key="6">
    <source>
        <dbReference type="EMBL" id="KAG7286778.1"/>
    </source>
</evidence>
<sequence>MASFTEDGDGYASYTCANASDQTAQDVQGLALEPQGPSDGGETAHERQAKAGPPTPTDERLPITFQLMRLVNQAKFSGGIVGAGFGVQDFAALGSQQIARGGYFQTRETDGLGVAKYPVFATASTELSAKSYKALANELRVLSHPPLMAHENIVNINTIGWTRLDPIAPAWIPMIFLELADLGTLTKYLSEKRLEVDSKLDICRDIGAGIQALHACGIIHGDLKMDNILMFKGEDGKVIAKLSDFGCSYILQADQEEDDRAEVEITAGTRPWNSPELNDKVAVSLLRNVDAYSFGLLVWSVFLNGRNPFEGMAEREIDERKTQDLMILDASRSLEEEYEKNAILRGGISSQERFHLYMRGVAMPKRCFRYTLACAVRDRSLGKAIDSLSYEKTYGPIKIGAEFLRLFDIPWTAQIMFLRSVEQIAADETIARERRAKAYLQLCYAHLNSFGTITNFDEGVQCLKTAAKLGSTTAATMLGPVLAATGHAVGAELAASIRQWLVRAVGVGSILARRQLQMLDNDPETMRKAEEDRRLWMGARIPTGKEVAEARYIDMVFFPANLPVMRTFLGVGGEESVFERMGVRQLPVSFLSYEMNTYLHAGAALGVDPDHFRNAISMVDDLDTIDAQDKNGNTALLLAVQFGNVGIAQALLEEGANASRANKRGETPWHWLISLGDEDVSLLSFLMMDDDQGLESVAAARNDTDNEYGVDHGGTPLHWAVEMDRHTLVAKLLECGADPLLRYRGLSAVDLAVVRNANDILDMLLDSIDETDEVIFPLRPLADLIGRHNLSDKDSKITDTLLQQATLFRPTHQLLLYGGSFWRARQKATLQILHERGHLLPWNKDNNQARLETFRMLAFSNATDAEMIEDMMEVAGVFPQIPESNSEGGTNTVVDAARQFWKDALQSVVSGSSRPAMILYTIEQVRRSSPNHRVENADNLLHLYCAAMEADVAVVEELLQDCSSVDCTDGIGRTPLMEAVRNRNFELATYLLKRGADVSRPWLNRYSGEQRVYMPYEYVANNTDVDVVPLKYLLEPMHPFPDKVPPLLIGPDNADSLLHQACRDGNPVIVDYLLSKFASKDLINQPGDNGNTPLHQAAFNGHLDVAAKLCQAGAEVDARSGASNMTNRDRSRPLDLCFQRTTHNPEFLVERFGLERTKEDVYLGRLRIAHLLQRQHGARRADRFFVHRSAAMRLALDAADGGMTRLLREALRSVGKEVDAAGHKDVDFPIIVTNLLWSAAWKGHVTAVQLLLDLGADPNQRSPKGMSLLHHVAWRGLAEVIYVLVKKGGADVNAEDAAGESVATYAARSNNLAAIRMVKRLGGFFTLPRASTARLLGGLELPFRLRFVAKFAGEPSDEDLSGGSERGNESEASKQEAEADDKDQDGSDNDNEPVQAMLGSGGFEGLRKGSENS</sequence>
<keyword evidence="1" id="KW-0677">Repeat</keyword>
<evidence type="ECO:0000256" key="3">
    <source>
        <dbReference type="PROSITE-ProRule" id="PRU00023"/>
    </source>
</evidence>
<feature type="repeat" description="ANK" evidence="3">
    <location>
        <begin position="1264"/>
        <end position="1297"/>
    </location>
</feature>
<protein>
    <recommendedName>
        <fullName evidence="5">Protein kinase domain-containing protein</fullName>
    </recommendedName>
</protein>
<dbReference type="PANTHER" id="PTHR24198:SF165">
    <property type="entry name" value="ANKYRIN REPEAT-CONTAINING PROTEIN-RELATED"/>
    <property type="match status" value="1"/>
</dbReference>
<dbReference type="GO" id="GO:0005524">
    <property type="term" value="F:ATP binding"/>
    <property type="evidence" value="ECO:0007669"/>
    <property type="project" value="InterPro"/>
</dbReference>
<dbReference type="PANTHER" id="PTHR24198">
    <property type="entry name" value="ANKYRIN REPEAT AND PROTEIN KINASE DOMAIN-CONTAINING PROTEIN"/>
    <property type="match status" value="1"/>
</dbReference>
<dbReference type="InterPro" id="IPR000719">
    <property type="entry name" value="Prot_kinase_dom"/>
</dbReference>
<dbReference type="PROSITE" id="PS50297">
    <property type="entry name" value="ANK_REP_REGION"/>
    <property type="match status" value="4"/>
</dbReference>
<feature type="repeat" description="ANK" evidence="3">
    <location>
        <begin position="971"/>
        <end position="999"/>
    </location>
</feature>
<evidence type="ECO:0000256" key="2">
    <source>
        <dbReference type="ARBA" id="ARBA00023043"/>
    </source>
</evidence>
<feature type="region of interest" description="Disordered" evidence="4">
    <location>
        <begin position="1355"/>
        <end position="1413"/>
    </location>
</feature>
<feature type="compositionally biased region" description="Acidic residues" evidence="4">
    <location>
        <begin position="1378"/>
        <end position="1391"/>
    </location>
</feature>
<dbReference type="PROSITE" id="PS50011">
    <property type="entry name" value="PROTEIN_KINASE_DOM"/>
    <property type="match status" value="1"/>
</dbReference>
<name>A0AAD4EWT6_9PEZI</name>
<dbReference type="Proteomes" id="UP001197093">
    <property type="component" value="Unassembled WGS sequence"/>
</dbReference>
<feature type="domain" description="Protein kinase" evidence="5">
    <location>
        <begin position="65"/>
        <end position="358"/>
    </location>
</feature>
<dbReference type="PRINTS" id="PR01415">
    <property type="entry name" value="ANKYRIN"/>
</dbReference>
<feature type="repeat" description="ANK" evidence="3">
    <location>
        <begin position="712"/>
        <end position="744"/>
    </location>
</feature>
<dbReference type="GO" id="GO:0004672">
    <property type="term" value="F:protein kinase activity"/>
    <property type="evidence" value="ECO:0007669"/>
    <property type="project" value="InterPro"/>
</dbReference>
<keyword evidence="7" id="KW-1185">Reference proteome</keyword>
<dbReference type="Pfam" id="PF00023">
    <property type="entry name" value="Ank"/>
    <property type="match status" value="1"/>
</dbReference>
<evidence type="ECO:0000256" key="1">
    <source>
        <dbReference type="ARBA" id="ARBA00022737"/>
    </source>
</evidence>
<organism evidence="6 7">
    <name type="scientific">Staphylotrichum longicolle</name>
    <dbReference type="NCBI Taxonomy" id="669026"/>
    <lineage>
        <taxon>Eukaryota</taxon>
        <taxon>Fungi</taxon>
        <taxon>Dikarya</taxon>
        <taxon>Ascomycota</taxon>
        <taxon>Pezizomycotina</taxon>
        <taxon>Sordariomycetes</taxon>
        <taxon>Sordariomycetidae</taxon>
        <taxon>Sordariales</taxon>
        <taxon>Chaetomiaceae</taxon>
        <taxon>Staphylotrichum</taxon>
    </lineage>
</organism>
<dbReference type="SUPFAM" id="SSF56112">
    <property type="entry name" value="Protein kinase-like (PK-like)"/>
    <property type="match status" value="1"/>
</dbReference>
<dbReference type="Pfam" id="PF07714">
    <property type="entry name" value="PK_Tyr_Ser-Thr"/>
    <property type="match status" value="1"/>
</dbReference>
<dbReference type="SMART" id="SM00248">
    <property type="entry name" value="ANK"/>
    <property type="match status" value="10"/>
</dbReference>
<dbReference type="InterPro" id="IPR011009">
    <property type="entry name" value="Kinase-like_dom_sf"/>
</dbReference>
<dbReference type="InterPro" id="IPR002110">
    <property type="entry name" value="Ankyrin_rpt"/>
</dbReference>
<dbReference type="Pfam" id="PF12796">
    <property type="entry name" value="Ank_2"/>
    <property type="match status" value="4"/>
</dbReference>
<gene>
    <name evidence="6" type="ORF">NEMBOFW57_009094</name>
</gene>